<evidence type="ECO:0000313" key="1">
    <source>
        <dbReference type="EMBL" id="KKK78715.1"/>
    </source>
</evidence>
<reference evidence="1" key="1">
    <citation type="journal article" date="2015" name="Nature">
        <title>Complex archaea that bridge the gap between prokaryotes and eukaryotes.</title>
        <authorList>
            <person name="Spang A."/>
            <person name="Saw J.H."/>
            <person name="Jorgensen S.L."/>
            <person name="Zaremba-Niedzwiedzka K."/>
            <person name="Martijn J."/>
            <person name="Lind A.E."/>
            <person name="van Eijk R."/>
            <person name="Schleper C."/>
            <person name="Guy L."/>
            <person name="Ettema T.J."/>
        </authorList>
    </citation>
    <scope>NUCLEOTIDE SEQUENCE</scope>
</reference>
<protein>
    <submittedName>
        <fullName evidence="1">Uncharacterized protein</fullName>
    </submittedName>
</protein>
<feature type="non-terminal residue" evidence="1">
    <location>
        <position position="1"/>
    </location>
</feature>
<dbReference type="EMBL" id="LAZR01054365">
    <property type="protein sequence ID" value="KKK78715.1"/>
    <property type="molecule type" value="Genomic_DNA"/>
</dbReference>
<dbReference type="Pfam" id="PF07105">
    <property type="entry name" value="DUF1367"/>
    <property type="match status" value="1"/>
</dbReference>
<name>A0A0F8YXX9_9ZZZZ</name>
<accession>A0A0F8YXX9</accession>
<gene>
    <name evidence="1" type="ORF">LCGC14_2840770</name>
</gene>
<dbReference type="AlphaFoldDB" id="A0A0F8YXX9"/>
<comment type="caution">
    <text evidence="1">The sequence shown here is derived from an EMBL/GenBank/DDBJ whole genome shotgun (WGS) entry which is preliminary data.</text>
</comment>
<dbReference type="InterPro" id="IPR009797">
    <property type="entry name" value="DUF1367"/>
</dbReference>
<sequence length="108" mass="12599">ELVKRTDGLFCPAYNSDHELAKKVKAGDSISAKLTVHRSVGFHRKFFALIRYTFHHMNEQMWEKFPSEEALRLELTLQAGYWSKHVTIGGKEIVYPQSIRFDKMDQVI</sequence>
<proteinExistence type="predicted"/>
<organism evidence="1">
    <name type="scientific">marine sediment metagenome</name>
    <dbReference type="NCBI Taxonomy" id="412755"/>
    <lineage>
        <taxon>unclassified sequences</taxon>
        <taxon>metagenomes</taxon>
        <taxon>ecological metagenomes</taxon>
    </lineage>
</organism>